<proteinExistence type="predicted"/>
<dbReference type="InterPro" id="IPR000488">
    <property type="entry name" value="Death_dom"/>
</dbReference>
<reference evidence="2 3" key="1">
    <citation type="submission" date="2025-05" db="UniProtKB">
        <authorList>
            <consortium name="RefSeq"/>
        </authorList>
    </citation>
    <scope>NUCLEOTIDE SEQUENCE [LARGE SCALE GENOMIC DNA]</scope>
</reference>
<dbReference type="GeneID" id="136075023"/>
<dbReference type="Gene3D" id="1.10.533.10">
    <property type="entry name" value="Death Domain, Fas"/>
    <property type="match status" value="1"/>
</dbReference>
<sequence>MSSYSSEGASNTGNDNQFLLTSKIVGRVGYFIGGKFDSFGRHLNLSQYDVSNIKTDENTAQAKAVAVIDMWIEHNGISKWEQLKIELLSFGHKNTVEIIEKEFLINRKRSKQKKRKKKEEKERKKGEVSLFINDYNETDERLFGFIERIETHLGYCYQFAHLTVMEFCASVYAYNCLSSEEIMANEKLESCLPMICGLTYKSQNCLLQFLVNLNPSKNSKEESSLLFSILVRDHPSEF</sequence>
<protein>
    <submittedName>
        <fullName evidence="3 4">Uncharacterized protein LOC136075023 isoform X1</fullName>
    </submittedName>
</protein>
<organism evidence="2 5">
    <name type="scientific">Hydra vulgaris</name>
    <name type="common">Hydra</name>
    <name type="synonym">Hydra attenuata</name>
    <dbReference type="NCBI Taxonomy" id="6087"/>
    <lineage>
        <taxon>Eukaryota</taxon>
        <taxon>Metazoa</taxon>
        <taxon>Cnidaria</taxon>
        <taxon>Hydrozoa</taxon>
        <taxon>Hydroidolina</taxon>
        <taxon>Anthoathecata</taxon>
        <taxon>Aplanulata</taxon>
        <taxon>Hydridae</taxon>
        <taxon>Hydra</taxon>
    </lineage>
</organism>
<gene>
    <name evidence="3 4 5" type="primary">LOC136075023</name>
</gene>
<evidence type="ECO:0000259" key="1">
    <source>
        <dbReference type="PROSITE" id="PS50017"/>
    </source>
</evidence>
<dbReference type="Proteomes" id="UP001652625">
    <property type="component" value="Chromosome 01"/>
</dbReference>
<evidence type="ECO:0000313" key="2">
    <source>
        <dbReference type="Proteomes" id="UP001652625"/>
    </source>
</evidence>
<name>A0ABM4B3C0_HYDVU</name>
<dbReference type="PROSITE" id="PS50017">
    <property type="entry name" value="DEATH_DOMAIN"/>
    <property type="match status" value="1"/>
</dbReference>
<evidence type="ECO:0000313" key="3">
    <source>
        <dbReference type="RefSeq" id="XP_065643306.1"/>
    </source>
</evidence>
<dbReference type="RefSeq" id="XP_065643307.1">
    <property type="nucleotide sequence ID" value="XM_065787235.1"/>
</dbReference>
<dbReference type="RefSeq" id="XP_065643308.1">
    <property type="nucleotide sequence ID" value="XM_065787236.1"/>
</dbReference>
<evidence type="ECO:0000313" key="5">
    <source>
        <dbReference type="RefSeq" id="XP_065643308.1"/>
    </source>
</evidence>
<keyword evidence="2" id="KW-1185">Reference proteome</keyword>
<evidence type="ECO:0000313" key="4">
    <source>
        <dbReference type="RefSeq" id="XP_065643307.1"/>
    </source>
</evidence>
<accession>A0ABM4B3C0</accession>
<dbReference type="RefSeq" id="XP_065643306.1">
    <property type="nucleotide sequence ID" value="XM_065787234.1"/>
</dbReference>
<feature type="domain" description="Death" evidence="1">
    <location>
        <begin position="32"/>
        <end position="103"/>
    </location>
</feature>
<dbReference type="InterPro" id="IPR011029">
    <property type="entry name" value="DEATH-like_dom_sf"/>
</dbReference>